<dbReference type="PROSITE" id="PS50011">
    <property type="entry name" value="PROTEIN_KINASE_DOM"/>
    <property type="match status" value="1"/>
</dbReference>
<dbReference type="STRING" id="112268.A0A182VUU8"/>
<keyword evidence="6" id="KW-1185">Reference proteome</keyword>
<dbReference type="InterPro" id="IPR011009">
    <property type="entry name" value="Kinase-like_dom_sf"/>
</dbReference>
<reference evidence="6" key="1">
    <citation type="submission" date="2013-03" db="EMBL/GenBank/DDBJ databases">
        <title>The Genome Sequence of Anopheles minimus MINIMUS1.</title>
        <authorList>
            <consortium name="The Broad Institute Genomics Platform"/>
            <person name="Neafsey D.E."/>
            <person name="Walton C."/>
            <person name="Walker B."/>
            <person name="Young S.K."/>
            <person name="Zeng Q."/>
            <person name="Gargeya S."/>
            <person name="Fitzgerald M."/>
            <person name="Haas B."/>
            <person name="Abouelleil A."/>
            <person name="Allen A.W."/>
            <person name="Alvarado L."/>
            <person name="Arachchi H.M."/>
            <person name="Berlin A.M."/>
            <person name="Chapman S.B."/>
            <person name="Gainer-Dewar J."/>
            <person name="Goldberg J."/>
            <person name="Griggs A."/>
            <person name="Gujja S."/>
            <person name="Hansen M."/>
            <person name="Howarth C."/>
            <person name="Imamovic A."/>
            <person name="Ireland A."/>
            <person name="Larimer J."/>
            <person name="McCowan C."/>
            <person name="Murphy C."/>
            <person name="Pearson M."/>
            <person name="Poon T.W."/>
            <person name="Priest M."/>
            <person name="Roberts A."/>
            <person name="Saif S."/>
            <person name="Shea T."/>
            <person name="Sisk P."/>
            <person name="Sykes S."/>
            <person name="Wortman J."/>
            <person name="Nusbaum C."/>
            <person name="Birren B."/>
        </authorList>
    </citation>
    <scope>NUCLEOTIDE SEQUENCE [LARGE SCALE GENOMIC DNA]</scope>
    <source>
        <strain evidence="6">MINIMUS1</strain>
    </source>
</reference>
<evidence type="ECO:0000313" key="5">
    <source>
        <dbReference type="EnsemblMetazoa" id="AMIN001842-PA"/>
    </source>
</evidence>
<dbReference type="GO" id="GO:0005524">
    <property type="term" value="F:ATP binding"/>
    <property type="evidence" value="ECO:0007669"/>
    <property type="project" value="UniProtKB-KW"/>
</dbReference>
<dbReference type="Gene3D" id="1.10.510.10">
    <property type="entry name" value="Transferase(Phosphotransferase) domain 1"/>
    <property type="match status" value="1"/>
</dbReference>
<dbReference type="VEuPathDB" id="VectorBase:AMIN001842"/>
<name>A0A182VUU8_9DIPT</name>
<dbReference type="EnsemblMetazoa" id="AMIN001842-RA">
    <property type="protein sequence ID" value="AMIN001842-PA"/>
    <property type="gene ID" value="AMIN001842"/>
</dbReference>
<feature type="region of interest" description="Disordered" evidence="3">
    <location>
        <begin position="1"/>
        <end position="20"/>
    </location>
</feature>
<dbReference type="PANTHER" id="PTHR24055">
    <property type="entry name" value="MITOGEN-ACTIVATED PROTEIN KINASE"/>
    <property type="match status" value="1"/>
</dbReference>
<dbReference type="SUPFAM" id="SSF56112">
    <property type="entry name" value="Protein kinase-like (PK-like)"/>
    <property type="match status" value="2"/>
</dbReference>
<dbReference type="Proteomes" id="UP000075920">
    <property type="component" value="Unassembled WGS sequence"/>
</dbReference>
<dbReference type="GO" id="GO:0004672">
    <property type="term" value="F:protein kinase activity"/>
    <property type="evidence" value="ECO:0007669"/>
    <property type="project" value="InterPro"/>
</dbReference>
<feature type="domain" description="Protein kinase" evidence="4">
    <location>
        <begin position="35"/>
        <end position="213"/>
    </location>
</feature>
<dbReference type="AlphaFoldDB" id="A0A182VUU8"/>
<keyword evidence="2" id="KW-0067">ATP-binding</keyword>
<dbReference type="InterPro" id="IPR050117">
    <property type="entry name" value="MAPK"/>
</dbReference>
<keyword evidence="1" id="KW-0547">Nucleotide-binding</keyword>
<evidence type="ECO:0000256" key="1">
    <source>
        <dbReference type="ARBA" id="ARBA00022741"/>
    </source>
</evidence>
<dbReference type="Gene3D" id="3.30.200.20">
    <property type="entry name" value="Phosphorylase Kinase, domain 1"/>
    <property type="match status" value="2"/>
</dbReference>
<dbReference type="Pfam" id="PF00069">
    <property type="entry name" value="Pkinase"/>
    <property type="match status" value="1"/>
</dbReference>
<accession>A0A182VUU8</accession>
<proteinExistence type="predicted"/>
<reference evidence="5" key="2">
    <citation type="submission" date="2020-05" db="UniProtKB">
        <authorList>
            <consortium name="EnsemblMetazoa"/>
        </authorList>
    </citation>
    <scope>IDENTIFICATION</scope>
    <source>
        <strain evidence="5">MINIMUS1</strain>
    </source>
</reference>
<evidence type="ECO:0000313" key="6">
    <source>
        <dbReference type="Proteomes" id="UP000075920"/>
    </source>
</evidence>
<evidence type="ECO:0000256" key="2">
    <source>
        <dbReference type="ARBA" id="ARBA00022840"/>
    </source>
</evidence>
<evidence type="ECO:0000256" key="3">
    <source>
        <dbReference type="SAM" id="MobiDB-lite"/>
    </source>
</evidence>
<sequence length="213" mass="24642">MQSQQNGDEDKGHSKGASRTNTIEFRFDLEPRFPHSHMVPIGIGAQGAVCSAVDMVTGRRYAIKKLSHPFQDVTIAKRAYRELKLMRLVDHPNIIKLLYAYTPQQTLDTFRDVYPQLTNDAARDCLRRMLAFDPMERISVDEALDHPYISVWLHEDDVNWPPPKPYDHAIDAQHLTLPQWKKLLFEEIQDIQWKMSLDSKVERVSEPLPCPGH</sequence>
<organism evidence="5 6">
    <name type="scientific">Anopheles minimus</name>
    <dbReference type="NCBI Taxonomy" id="112268"/>
    <lineage>
        <taxon>Eukaryota</taxon>
        <taxon>Metazoa</taxon>
        <taxon>Ecdysozoa</taxon>
        <taxon>Arthropoda</taxon>
        <taxon>Hexapoda</taxon>
        <taxon>Insecta</taxon>
        <taxon>Pterygota</taxon>
        <taxon>Neoptera</taxon>
        <taxon>Endopterygota</taxon>
        <taxon>Diptera</taxon>
        <taxon>Nematocera</taxon>
        <taxon>Culicoidea</taxon>
        <taxon>Culicidae</taxon>
        <taxon>Anophelinae</taxon>
        <taxon>Anopheles</taxon>
    </lineage>
</organism>
<evidence type="ECO:0000259" key="4">
    <source>
        <dbReference type="PROSITE" id="PS50011"/>
    </source>
</evidence>
<dbReference type="SMART" id="SM00220">
    <property type="entry name" value="S_TKc"/>
    <property type="match status" value="1"/>
</dbReference>
<protein>
    <recommendedName>
        <fullName evidence="4">Protein kinase domain-containing protein</fullName>
    </recommendedName>
</protein>
<dbReference type="InterPro" id="IPR000719">
    <property type="entry name" value="Prot_kinase_dom"/>
</dbReference>